<reference evidence="2" key="1">
    <citation type="journal article" date="2022" name="Mol. Ecol. Resour.">
        <title>The genomes of chicory, endive, great burdock and yacon provide insights into Asteraceae palaeo-polyploidization history and plant inulin production.</title>
        <authorList>
            <person name="Fan W."/>
            <person name="Wang S."/>
            <person name="Wang H."/>
            <person name="Wang A."/>
            <person name="Jiang F."/>
            <person name="Liu H."/>
            <person name="Zhao H."/>
            <person name="Xu D."/>
            <person name="Zhang Y."/>
        </authorList>
    </citation>
    <scope>NUCLEOTIDE SEQUENCE [LARGE SCALE GENOMIC DNA]</scope>
    <source>
        <strain evidence="2">cv. Yunnan</strain>
    </source>
</reference>
<dbReference type="Proteomes" id="UP001056120">
    <property type="component" value="Linkage Group LG10"/>
</dbReference>
<organism evidence="1 2">
    <name type="scientific">Smallanthus sonchifolius</name>
    <dbReference type="NCBI Taxonomy" id="185202"/>
    <lineage>
        <taxon>Eukaryota</taxon>
        <taxon>Viridiplantae</taxon>
        <taxon>Streptophyta</taxon>
        <taxon>Embryophyta</taxon>
        <taxon>Tracheophyta</taxon>
        <taxon>Spermatophyta</taxon>
        <taxon>Magnoliopsida</taxon>
        <taxon>eudicotyledons</taxon>
        <taxon>Gunneridae</taxon>
        <taxon>Pentapetalae</taxon>
        <taxon>asterids</taxon>
        <taxon>campanulids</taxon>
        <taxon>Asterales</taxon>
        <taxon>Asteraceae</taxon>
        <taxon>Asteroideae</taxon>
        <taxon>Heliantheae alliance</taxon>
        <taxon>Millerieae</taxon>
        <taxon>Smallanthus</taxon>
    </lineage>
</organism>
<protein>
    <submittedName>
        <fullName evidence="1">Uncharacterized protein</fullName>
    </submittedName>
</protein>
<evidence type="ECO:0000313" key="1">
    <source>
        <dbReference type="EMBL" id="KAI3803641.1"/>
    </source>
</evidence>
<reference evidence="1 2" key="2">
    <citation type="journal article" date="2022" name="Mol. Ecol. Resour.">
        <title>The genomes of chicory, endive, great burdock and yacon provide insights into Asteraceae paleo-polyploidization history and plant inulin production.</title>
        <authorList>
            <person name="Fan W."/>
            <person name="Wang S."/>
            <person name="Wang H."/>
            <person name="Wang A."/>
            <person name="Jiang F."/>
            <person name="Liu H."/>
            <person name="Zhao H."/>
            <person name="Xu D."/>
            <person name="Zhang Y."/>
        </authorList>
    </citation>
    <scope>NUCLEOTIDE SEQUENCE [LARGE SCALE GENOMIC DNA]</scope>
    <source>
        <strain evidence="2">cv. Yunnan</strain>
        <tissue evidence="1">Leaves</tissue>
    </source>
</reference>
<keyword evidence="2" id="KW-1185">Reference proteome</keyword>
<evidence type="ECO:0000313" key="2">
    <source>
        <dbReference type="Proteomes" id="UP001056120"/>
    </source>
</evidence>
<accession>A0ACB9I7Z3</accession>
<name>A0ACB9I7Z3_9ASTR</name>
<proteinExistence type="predicted"/>
<sequence length="149" mass="17199">MASPNGSGCSELIQSSGSEQELQHLMDRKRKRMISNRDSARRSRMRKQKHQDELASQLSQLRKQNNEMMSSVSITTQHYMVVEAQNHVLRVQVAELSRHLDSLNNIIGFMYPPVEEQIYCPELVDEFMNNSLSYVYANQQIMASANTFM</sequence>
<gene>
    <name evidence="1" type="ORF">L1987_31799</name>
</gene>
<comment type="caution">
    <text evidence="1">The sequence shown here is derived from an EMBL/GenBank/DDBJ whole genome shotgun (WGS) entry which is preliminary data.</text>
</comment>
<dbReference type="EMBL" id="CM042027">
    <property type="protein sequence ID" value="KAI3803641.1"/>
    <property type="molecule type" value="Genomic_DNA"/>
</dbReference>